<dbReference type="Pfam" id="PF13581">
    <property type="entry name" value="HATPase_c_2"/>
    <property type="match status" value="1"/>
</dbReference>
<dbReference type="EMBL" id="BAAAUV010000037">
    <property type="protein sequence ID" value="GAA3239234.1"/>
    <property type="molecule type" value="Genomic_DNA"/>
</dbReference>
<protein>
    <recommendedName>
        <fullName evidence="2">Histidine kinase/HSP90-like ATPase domain-containing protein</fullName>
    </recommendedName>
</protein>
<evidence type="ECO:0000259" key="2">
    <source>
        <dbReference type="Pfam" id="PF13581"/>
    </source>
</evidence>
<dbReference type="PANTHER" id="PTHR35526:SF3">
    <property type="entry name" value="ANTI-SIGMA-F FACTOR RSBW"/>
    <property type="match status" value="1"/>
</dbReference>
<dbReference type="CDD" id="cd16936">
    <property type="entry name" value="HATPase_RsbW-like"/>
    <property type="match status" value="1"/>
</dbReference>
<feature type="domain" description="Histidine kinase/HSP90-like ATPase" evidence="2">
    <location>
        <begin position="12"/>
        <end position="119"/>
    </location>
</feature>
<reference evidence="4" key="1">
    <citation type="journal article" date="2019" name="Int. J. Syst. Evol. Microbiol.">
        <title>The Global Catalogue of Microorganisms (GCM) 10K type strain sequencing project: providing services to taxonomists for standard genome sequencing and annotation.</title>
        <authorList>
            <consortium name="The Broad Institute Genomics Platform"/>
            <consortium name="The Broad Institute Genome Sequencing Center for Infectious Disease"/>
            <person name="Wu L."/>
            <person name="Ma J."/>
        </authorList>
    </citation>
    <scope>NUCLEOTIDE SEQUENCE [LARGE SCALE GENOMIC DNA]</scope>
    <source>
        <strain evidence="4">JCM 9377</strain>
    </source>
</reference>
<comment type="caution">
    <text evidence="3">The sequence shown here is derived from an EMBL/GenBank/DDBJ whole genome shotgun (WGS) entry which is preliminary data.</text>
</comment>
<name>A0ABP6QMI6_9ACTN</name>
<organism evidence="3 4">
    <name type="scientific">Actinocorallia longicatena</name>
    <dbReference type="NCBI Taxonomy" id="111803"/>
    <lineage>
        <taxon>Bacteria</taxon>
        <taxon>Bacillati</taxon>
        <taxon>Actinomycetota</taxon>
        <taxon>Actinomycetes</taxon>
        <taxon>Streptosporangiales</taxon>
        <taxon>Thermomonosporaceae</taxon>
        <taxon>Actinocorallia</taxon>
    </lineage>
</organism>
<evidence type="ECO:0000256" key="1">
    <source>
        <dbReference type="ARBA" id="ARBA00022527"/>
    </source>
</evidence>
<dbReference type="Gene3D" id="3.30.565.10">
    <property type="entry name" value="Histidine kinase-like ATPase, C-terminal domain"/>
    <property type="match status" value="1"/>
</dbReference>
<dbReference type="PANTHER" id="PTHR35526">
    <property type="entry name" value="ANTI-SIGMA-F FACTOR RSBW-RELATED"/>
    <property type="match status" value="1"/>
</dbReference>
<dbReference type="SUPFAM" id="SSF55874">
    <property type="entry name" value="ATPase domain of HSP90 chaperone/DNA topoisomerase II/histidine kinase"/>
    <property type="match status" value="1"/>
</dbReference>
<dbReference type="InterPro" id="IPR050267">
    <property type="entry name" value="Anti-sigma-factor_SerPK"/>
</dbReference>
<dbReference type="Proteomes" id="UP001501237">
    <property type="component" value="Unassembled WGS sequence"/>
</dbReference>
<evidence type="ECO:0000313" key="4">
    <source>
        <dbReference type="Proteomes" id="UP001501237"/>
    </source>
</evidence>
<dbReference type="InterPro" id="IPR036890">
    <property type="entry name" value="HATPase_C_sf"/>
</dbReference>
<gene>
    <name evidence="3" type="ORF">GCM10010468_75330</name>
</gene>
<keyword evidence="1" id="KW-0723">Serine/threonine-protein kinase</keyword>
<accession>A0ABP6QMI6</accession>
<keyword evidence="1" id="KW-0808">Transferase</keyword>
<dbReference type="InterPro" id="IPR003594">
    <property type="entry name" value="HATPase_dom"/>
</dbReference>
<sequence length="136" mass="14903">MHSEKTLRAAPLTEAVEQARRLTVSSMRSWALSAAEEPVTAIVAELVANAVRHAATPLELRLMLLDDRVRVEVRDRDHRMPVLGKPQALDDGGRGLFLVDAYSAAWGAERSPDGGKTVWAEITIPVSGRPRTSQRP</sequence>
<proteinExistence type="predicted"/>
<keyword evidence="1" id="KW-0418">Kinase</keyword>
<evidence type="ECO:0000313" key="3">
    <source>
        <dbReference type="EMBL" id="GAA3239234.1"/>
    </source>
</evidence>
<keyword evidence="4" id="KW-1185">Reference proteome</keyword>
<dbReference type="RefSeq" id="WP_344838521.1">
    <property type="nucleotide sequence ID" value="NZ_BAAAUV010000037.1"/>
</dbReference>